<evidence type="ECO:0000256" key="8">
    <source>
        <dbReference type="ARBA" id="ARBA00022837"/>
    </source>
</evidence>
<evidence type="ECO:0000256" key="11">
    <source>
        <dbReference type="ARBA" id="ARBA00023098"/>
    </source>
</evidence>
<dbReference type="SUPFAM" id="SSF53474">
    <property type="entry name" value="alpha/beta-Hydrolases"/>
    <property type="match status" value="1"/>
</dbReference>
<keyword evidence="7" id="KW-0378">Hydrolase</keyword>
<dbReference type="EMBL" id="LODT01000035">
    <property type="protein sequence ID" value="KYQ90932.1"/>
    <property type="molecule type" value="Genomic_DNA"/>
</dbReference>
<keyword evidence="12" id="KW-0472">Membrane</keyword>
<dbReference type="PANTHER" id="PTHR45792">
    <property type="entry name" value="DIACYLGLYCEROL LIPASE HOMOLOG-RELATED"/>
    <property type="match status" value="1"/>
</dbReference>
<evidence type="ECO:0000256" key="12">
    <source>
        <dbReference type="ARBA" id="ARBA00023136"/>
    </source>
</evidence>
<dbReference type="Gene3D" id="3.40.50.1820">
    <property type="entry name" value="alpha/beta hydrolase"/>
    <property type="match status" value="1"/>
</dbReference>
<dbReference type="Pfam" id="PF01764">
    <property type="entry name" value="Lipase_3"/>
    <property type="match status" value="1"/>
</dbReference>
<evidence type="ECO:0000313" key="18">
    <source>
        <dbReference type="Proteomes" id="UP000076078"/>
    </source>
</evidence>
<keyword evidence="5" id="KW-0812">Transmembrane</keyword>
<dbReference type="GO" id="GO:0019369">
    <property type="term" value="P:arachidonate metabolic process"/>
    <property type="evidence" value="ECO:0007669"/>
    <property type="project" value="TreeGrafter"/>
</dbReference>
<dbReference type="InterPro" id="IPR052214">
    <property type="entry name" value="DAG_Lipase-Related"/>
</dbReference>
<feature type="region of interest" description="Disordered" evidence="15">
    <location>
        <begin position="603"/>
        <end position="629"/>
    </location>
</feature>
<evidence type="ECO:0000256" key="6">
    <source>
        <dbReference type="ARBA" id="ARBA00022723"/>
    </source>
</evidence>
<accession>A0A151ZAF9</accession>
<name>A0A151ZAF9_TIELA</name>
<reference evidence="17 18" key="1">
    <citation type="submission" date="2015-12" db="EMBL/GenBank/DDBJ databases">
        <title>Dictyostelia acquired genes for synthesis and detection of signals that induce cell-type specialization by lateral gene transfer from prokaryotes.</title>
        <authorList>
            <person name="Gloeckner G."/>
            <person name="Schaap P."/>
        </authorList>
    </citation>
    <scope>NUCLEOTIDE SEQUENCE [LARGE SCALE GENOMIC DNA]</scope>
    <source>
        <strain evidence="17 18">TK</strain>
    </source>
</reference>
<feature type="compositionally biased region" description="Basic and acidic residues" evidence="15">
    <location>
        <begin position="1"/>
        <end position="10"/>
    </location>
</feature>
<feature type="compositionally biased region" description="Low complexity" evidence="15">
    <location>
        <begin position="144"/>
        <end position="155"/>
    </location>
</feature>
<dbReference type="InterPro" id="IPR029058">
    <property type="entry name" value="AB_hydrolase_fold"/>
</dbReference>
<comment type="subcellular location">
    <subcellularLocation>
        <location evidence="2">Cell membrane</location>
        <topology evidence="2">Multi-pass membrane protein</topology>
    </subcellularLocation>
</comment>
<comment type="catalytic activity">
    <reaction evidence="13">
        <text>a 1,2-diacyl-sn-glycerol + H2O = a 2-acylglycerol + a fatty acid + H(+)</text>
        <dbReference type="Rhea" id="RHEA:33275"/>
        <dbReference type="ChEBI" id="CHEBI:15377"/>
        <dbReference type="ChEBI" id="CHEBI:15378"/>
        <dbReference type="ChEBI" id="CHEBI:17389"/>
        <dbReference type="ChEBI" id="CHEBI:17815"/>
        <dbReference type="ChEBI" id="CHEBI:28868"/>
        <dbReference type="EC" id="3.1.1.116"/>
    </reaction>
    <physiologicalReaction direction="left-to-right" evidence="13">
        <dbReference type="Rhea" id="RHEA:33276"/>
    </physiologicalReaction>
</comment>
<comment type="caution">
    <text evidence="17">The sequence shown here is derived from an EMBL/GenBank/DDBJ whole genome shotgun (WGS) entry which is preliminary data.</text>
</comment>
<evidence type="ECO:0000256" key="14">
    <source>
        <dbReference type="ARBA" id="ARBA00026104"/>
    </source>
</evidence>
<evidence type="ECO:0000256" key="10">
    <source>
        <dbReference type="ARBA" id="ARBA00022989"/>
    </source>
</evidence>
<evidence type="ECO:0000256" key="5">
    <source>
        <dbReference type="ARBA" id="ARBA00022692"/>
    </source>
</evidence>
<evidence type="ECO:0000313" key="17">
    <source>
        <dbReference type="EMBL" id="KYQ90932.1"/>
    </source>
</evidence>
<comment type="cofactor">
    <cofactor evidence="1">
        <name>Ca(2+)</name>
        <dbReference type="ChEBI" id="CHEBI:29108"/>
    </cofactor>
</comment>
<dbReference type="InterPro" id="IPR002921">
    <property type="entry name" value="Fungal_lipase-type"/>
</dbReference>
<evidence type="ECO:0000256" key="15">
    <source>
        <dbReference type="SAM" id="MobiDB-lite"/>
    </source>
</evidence>
<dbReference type="GO" id="GO:0046340">
    <property type="term" value="P:diacylglycerol catabolic process"/>
    <property type="evidence" value="ECO:0007669"/>
    <property type="project" value="TreeGrafter"/>
</dbReference>
<evidence type="ECO:0000256" key="7">
    <source>
        <dbReference type="ARBA" id="ARBA00022801"/>
    </source>
</evidence>
<dbReference type="InParanoid" id="A0A151ZAF9"/>
<evidence type="ECO:0000256" key="1">
    <source>
        <dbReference type="ARBA" id="ARBA00001913"/>
    </source>
</evidence>
<evidence type="ECO:0000256" key="13">
    <source>
        <dbReference type="ARBA" id="ARBA00024531"/>
    </source>
</evidence>
<gene>
    <name evidence="17" type="ORF">DLAC_07808</name>
</gene>
<dbReference type="EC" id="3.1.1.116" evidence="14"/>
<evidence type="ECO:0000256" key="9">
    <source>
        <dbReference type="ARBA" id="ARBA00022963"/>
    </source>
</evidence>
<evidence type="ECO:0000259" key="16">
    <source>
        <dbReference type="Pfam" id="PF01764"/>
    </source>
</evidence>
<sequence>MKDMIEENELKISSSETSLQLPVNGNGESYRTSIFNSSSNNVFHGSGSISPSPFKVEDKKMTTEDDITKFMGTFEMMEIEDHSDLPSDQRISPIPPPPTPVVETVTSTTSSTANSYFKNIFSKDLFNNINIFAKDDKTHHITSTTTTTTTTTTSKQEPEETQKQSQQKSSSTSATSGTNIISNLYYKFKYSIISPETEEALSNINVLFDKLFGDIPYSKFQVFLGLLLLDNYYSNSHFNSQAYVVDKEFIKTASYYMRFASATFGWKYINGYLYSSSAKGLFKGVTGGDSLNNDLVAEYTGIAREDIILAKWTSSNFDPGHYIAYDHKNKAIVLAIRGTFHARDILTDLVAKEIKFYDGYAHAGILRCAENKFAELAPVLLEHYNRMDKDGKNYGIIVCGHSLGGGVASLFTIMFKTNYPGIPIHCYAYAPPSIGSMEISLSVEYRSLIDTFVFNDDIVPRLCYASLEHLLELVLCILKKNDSITQLGFQILAAGNTFGDQVTDRIGSLLKLKKDTMLKYQELHLSNKTMLPPGRMFRIYKNSPNEPHYVMEESNPSFFKEIIISNTLLTDHMPDKYELGFQSCIDNLESVIPNFLQDKDKPVGVVESPNTPKPPVEKVEVPNSNSMNENNNQEVVLTEVVQTITKNPDPSNSDKVITTNVEVVKEIVLTHDHNGKQEKENSEEPTKTIQIQNKGVLVKSHL</sequence>
<keyword evidence="6" id="KW-0479">Metal-binding</keyword>
<keyword evidence="3" id="KW-1003">Cell membrane</keyword>
<organism evidence="17 18">
    <name type="scientific">Tieghemostelium lacteum</name>
    <name type="common">Slime mold</name>
    <name type="synonym">Dictyostelium lacteum</name>
    <dbReference type="NCBI Taxonomy" id="361077"/>
    <lineage>
        <taxon>Eukaryota</taxon>
        <taxon>Amoebozoa</taxon>
        <taxon>Evosea</taxon>
        <taxon>Eumycetozoa</taxon>
        <taxon>Dictyostelia</taxon>
        <taxon>Dictyosteliales</taxon>
        <taxon>Raperosteliaceae</taxon>
        <taxon>Tieghemostelium</taxon>
    </lineage>
</organism>
<keyword evidence="8" id="KW-0106">Calcium</keyword>
<feature type="compositionally biased region" description="Polar residues" evidence="15">
    <location>
        <begin position="11"/>
        <end position="24"/>
    </location>
</feature>
<protein>
    <recommendedName>
        <fullName evidence="14">sn-1-specific diacylglycerol lipase</fullName>
        <ecNumber evidence="14">3.1.1.116</ecNumber>
    </recommendedName>
</protein>
<evidence type="ECO:0000256" key="4">
    <source>
        <dbReference type="ARBA" id="ARBA00022553"/>
    </source>
</evidence>
<dbReference type="CDD" id="cd00519">
    <property type="entry name" value="Lipase_3"/>
    <property type="match status" value="1"/>
</dbReference>
<dbReference type="GO" id="GO:0046872">
    <property type="term" value="F:metal ion binding"/>
    <property type="evidence" value="ECO:0007669"/>
    <property type="project" value="UniProtKB-KW"/>
</dbReference>
<keyword evidence="18" id="KW-1185">Reference proteome</keyword>
<dbReference type="GO" id="GO:0005886">
    <property type="term" value="C:plasma membrane"/>
    <property type="evidence" value="ECO:0007669"/>
    <property type="project" value="UniProtKB-SubCell"/>
</dbReference>
<dbReference type="GO" id="GO:0016298">
    <property type="term" value="F:lipase activity"/>
    <property type="evidence" value="ECO:0007669"/>
    <property type="project" value="TreeGrafter"/>
</dbReference>
<evidence type="ECO:0000256" key="3">
    <source>
        <dbReference type="ARBA" id="ARBA00022475"/>
    </source>
</evidence>
<feature type="domain" description="Fungal lipase-type" evidence="16">
    <location>
        <begin position="333"/>
        <end position="464"/>
    </location>
</feature>
<feature type="region of interest" description="Disordered" evidence="15">
    <location>
        <begin position="144"/>
        <end position="175"/>
    </location>
</feature>
<proteinExistence type="predicted"/>
<keyword evidence="9" id="KW-0442">Lipid degradation</keyword>
<dbReference type="PANTHER" id="PTHR45792:SF8">
    <property type="entry name" value="DIACYLGLYCEROL LIPASE-ALPHA"/>
    <property type="match status" value="1"/>
</dbReference>
<evidence type="ECO:0000256" key="2">
    <source>
        <dbReference type="ARBA" id="ARBA00004651"/>
    </source>
</evidence>
<feature type="region of interest" description="Disordered" evidence="15">
    <location>
        <begin position="1"/>
        <end position="24"/>
    </location>
</feature>
<dbReference type="AlphaFoldDB" id="A0A151ZAF9"/>
<dbReference type="Proteomes" id="UP000076078">
    <property type="component" value="Unassembled WGS sequence"/>
</dbReference>
<dbReference type="OrthoDB" id="438440at2759"/>
<feature type="compositionally biased region" description="Low complexity" evidence="15">
    <location>
        <begin position="163"/>
        <end position="175"/>
    </location>
</feature>
<keyword evidence="10" id="KW-1133">Transmembrane helix</keyword>
<keyword evidence="11" id="KW-0443">Lipid metabolism</keyword>
<keyword evidence="4" id="KW-0597">Phosphoprotein</keyword>